<sequence length="112" mass="12905">MLINLDTTQLTLESQKDLPEEKGWLSSIPARTEYTLALSPEAIRDFYELQKSMHLETPKEINFSVVTKFEPIDELPEDTTMSIFLKLEKDSSFITLFDRAKLEFKQGSKSLS</sequence>
<organism evidence="1 2">
    <name type="scientific">Paraferrimonas haliotis</name>
    <dbReference type="NCBI Taxonomy" id="2013866"/>
    <lineage>
        <taxon>Bacteria</taxon>
        <taxon>Pseudomonadati</taxon>
        <taxon>Pseudomonadota</taxon>
        <taxon>Gammaproteobacteria</taxon>
        <taxon>Alteromonadales</taxon>
        <taxon>Ferrimonadaceae</taxon>
        <taxon>Paraferrimonas</taxon>
    </lineage>
</organism>
<dbReference type="RefSeq" id="WP_095500378.1">
    <property type="nucleotide sequence ID" value="NZ_BSPO01000003.1"/>
</dbReference>
<dbReference type="AlphaFoldDB" id="A0AA37TUP6"/>
<proteinExistence type="predicted"/>
<evidence type="ECO:0000313" key="1">
    <source>
        <dbReference type="EMBL" id="GLS84556.1"/>
    </source>
</evidence>
<dbReference type="EMBL" id="BSPO01000003">
    <property type="protein sequence ID" value="GLS84556.1"/>
    <property type="molecule type" value="Genomic_DNA"/>
</dbReference>
<dbReference type="Proteomes" id="UP001157439">
    <property type="component" value="Unassembled WGS sequence"/>
</dbReference>
<name>A0AA37TUP6_9GAMM</name>
<reference evidence="1 2" key="1">
    <citation type="journal article" date="2014" name="Int. J. Syst. Evol. Microbiol.">
        <title>Complete genome sequence of Corynebacterium casei LMG S-19264T (=DSM 44701T), isolated from a smear-ripened cheese.</title>
        <authorList>
            <consortium name="US DOE Joint Genome Institute (JGI-PGF)"/>
            <person name="Walter F."/>
            <person name="Albersmeier A."/>
            <person name="Kalinowski J."/>
            <person name="Ruckert C."/>
        </authorList>
    </citation>
    <scope>NUCLEOTIDE SEQUENCE [LARGE SCALE GENOMIC DNA]</scope>
    <source>
        <strain evidence="1 2">NBRC 112785</strain>
    </source>
</reference>
<evidence type="ECO:0000313" key="2">
    <source>
        <dbReference type="Proteomes" id="UP001157439"/>
    </source>
</evidence>
<keyword evidence="2" id="KW-1185">Reference proteome</keyword>
<comment type="caution">
    <text evidence="1">The sequence shown here is derived from an EMBL/GenBank/DDBJ whole genome shotgun (WGS) entry which is preliminary data.</text>
</comment>
<accession>A0AA37TUP6</accession>
<protein>
    <submittedName>
        <fullName evidence="1">Uncharacterized protein</fullName>
    </submittedName>
</protein>
<gene>
    <name evidence="1" type="ORF">GCM10007894_25330</name>
</gene>